<dbReference type="Proteomes" id="UP000193467">
    <property type="component" value="Unassembled WGS sequence"/>
</dbReference>
<dbReference type="OrthoDB" id="2529262at2759"/>
<evidence type="ECO:0000256" key="1">
    <source>
        <dbReference type="SAM" id="MobiDB-lite"/>
    </source>
</evidence>
<sequence length="408" mass="45269">MLKMASIMEKHTFVFSWEFELDTNDDTVCLELPLATRFGEFDLDVEVEGPQVLTFSIWTFGLERAALGRDLKATAASHWVNSEGKSSFLTSEARHQLVTFPSRANDSFELEFEIKNNSMLSLLSKRPNDVRLVFPSLGAVLWESSTFLANSSPYFTTLLASSNFTESVRRKRKRSKTQNGGASSKLADPDNDPRSSKATANPTLVTGSEQGGGECDSDDSDEDSDDFLKRRSPPSVEDDSDDGDFTYREVNITETAYTTYRAVLLYLHSGHIAFAPLSCTLLPLNRGAQQTREQLLEAHLSSKPSQPFPVSPKSVYRLAHLLEIPSLCALSLAELRSQLTINNAARELFSKTSALYDDLRAVILAFVVKNWAEVKASEGMKEMETKARTGQLPHSAAIFFELLPLASK</sequence>
<dbReference type="Gene3D" id="3.30.710.10">
    <property type="entry name" value="Potassium Channel Kv1.1, Chain A"/>
    <property type="match status" value="1"/>
</dbReference>
<feature type="region of interest" description="Disordered" evidence="1">
    <location>
        <begin position="167"/>
        <end position="244"/>
    </location>
</feature>
<dbReference type="AlphaFoldDB" id="A0A1Y2EDM7"/>
<name>A0A1Y2EDM7_9BASI</name>
<dbReference type="InParanoid" id="A0A1Y2EDM7"/>
<evidence type="ECO:0008006" key="4">
    <source>
        <dbReference type="Google" id="ProtNLM"/>
    </source>
</evidence>
<protein>
    <recommendedName>
        <fullName evidence="4">BTB domain-containing protein</fullName>
    </recommendedName>
</protein>
<dbReference type="InterPro" id="IPR011333">
    <property type="entry name" value="SKP1/BTB/POZ_sf"/>
</dbReference>
<dbReference type="STRING" id="106004.A0A1Y2EDM7"/>
<dbReference type="EMBL" id="MCGR01000056">
    <property type="protein sequence ID" value="ORY69414.1"/>
    <property type="molecule type" value="Genomic_DNA"/>
</dbReference>
<reference evidence="2 3" key="1">
    <citation type="submission" date="2016-07" db="EMBL/GenBank/DDBJ databases">
        <title>Pervasive Adenine N6-methylation of Active Genes in Fungi.</title>
        <authorList>
            <consortium name="DOE Joint Genome Institute"/>
            <person name="Mondo S.J."/>
            <person name="Dannebaum R.O."/>
            <person name="Kuo R.C."/>
            <person name="Labutti K."/>
            <person name="Haridas S."/>
            <person name="Kuo A."/>
            <person name="Salamov A."/>
            <person name="Ahrendt S.R."/>
            <person name="Lipzen A."/>
            <person name="Sullivan W."/>
            <person name="Andreopoulos W.B."/>
            <person name="Clum A."/>
            <person name="Lindquist E."/>
            <person name="Daum C."/>
            <person name="Ramamoorthy G.K."/>
            <person name="Gryganskyi A."/>
            <person name="Culley D."/>
            <person name="Magnuson J.K."/>
            <person name="James T.Y."/>
            <person name="O'Malley M.A."/>
            <person name="Stajich J.E."/>
            <person name="Spatafora J.W."/>
            <person name="Visel A."/>
            <person name="Grigoriev I.V."/>
        </authorList>
    </citation>
    <scope>NUCLEOTIDE SEQUENCE [LARGE SCALE GENOMIC DNA]</scope>
    <source>
        <strain evidence="2 3">62-1032</strain>
    </source>
</reference>
<feature type="compositionally biased region" description="Polar residues" evidence="1">
    <location>
        <begin position="196"/>
        <end position="206"/>
    </location>
</feature>
<gene>
    <name evidence="2" type="ORF">BCR35DRAFT_334247</name>
</gene>
<accession>A0A1Y2EDM7</accession>
<proteinExistence type="predicted"/>
<comment type="caution">
    <text evidence="2">The sequence shown here is derived from an EMBL/GenBank/DDBJ whole genome shotgun (WGS) entry which is preliminary data.</text>
</comment>
<keyword evidence="3" id="KW-1185">Reference proteome</keyword>
<evidence type="ECO:0000313" key="3">
    <source>
        <dbReference type="Proteomes" id="UP000193467"/>
    </source>
</evidence>
<evidence type="ECO:0000313" key="2">
    <source>
        <dbReference type="EMBL" id="ORY69414.1"/>
    </source>
</evidence>
<organism evidence="2 3">
    <name type="scientific">Leucosporidium creatinivorum</name>
    <dbReference type="NCBI Taxonomy" id="106004"/>
    <lineage>
        <taxon>Eukaryota</taxon>
        <taxon>Fungi</taxon>
        <taxon>Dikarya</taxon>
        <taxon>Basidiomycota</taxon>
        <taxon>Pucciniomycotina</taxon>
        <taxon>Microbotryomycetes</taxon>
        <taxon>Leucosporidiales</taxon>
        <taxon>Leucosporidium</taxon>
    </lineage>
</organism>
<feature type="compositionally biased region" description="Acidic residues" evidence="1">
    <location>
        <begin position="215"/>
        <end position="225"/>
    </location>
</feature>